<evidence type="ECO:0000256" key="1">
    <source>
        <dbReference type="SAM" id="MobiDB-lite"/>
    </source>
</evidence>
<dbReference type="AlphaFoldDB" id="A0A2X0MJD5"/>
<name>A0A2X0MJD5_9BASI</name>
<evidence type="ECO:0000313" key="2">
    <source>
        <dbReference type="EMBL" id="SGY95119.1"/>
    </source>
</evidence>
<dbReference type="EMBL" id="FQNC01000063">
    <property type="protein sequence ID" value="SGY95119.1"/>
    <property type="molecule type" value="Genomic_DNA"/>
</dbReference>
<keyword evidence="3" id="KW-1185">Reference proteome</keyword>
<proteinExistence type="predicted"/>
<feature type="region of interest" description="Disordered" evidence="1">
    <location>
        <begin position="1"/>
        <end position="28"/>
    </location>
</feature>
<dbReference type="Proteomes" id="UP000249464">
    <property type="component" value="Unassembled WGS sequence"/>
</dbReference>
<organism evidence="2 3">
    <name type="scientific">Microbotryum silenes-dioicae</name>
    <dbReference type="NCBI Taxonomy" id="796604"/>
    <lineage>
        <taxon>Eukaryota</taxon>
        <taxon>Fungi</taxon>
        <taxon>Dikarya</taxon>
        <taxon>Basidiomycota</taxon>
        <taxon>Pucciniomycotina</taxon>
        <taxon>Microbotryomycetes</taxon>
        <taxon>Microbotryales</taxon>
        <taxon>Microbotryaceae</taxon>
        <taxon>Microbotryum</taxon>
    </lineage>
</organism>
<protein>
    <submittedName>
        <fullName evidence="2">BQ5605_C036g11472 protein</fullName>
    </submittedName>
</protein>
<feature type="compositionally biased region" description="Polar residues" evidence="1">
    <location>
        <begin position="13"/>
        <end position="28"/>
    </location>
</feature>
<evidence type="ECO:0000313" key="3">
    <source>
        <dbReference type="Proteomes" id="UP000249464"/>
    </source>
</evidence>
<accession>A0A2X0MJD5</accession>
<sequence length="97" mass="10460">MHLKAKINPRDPSGSTAGEQLASPNNNHVNNQSASCLVCLTSAPESLAHFPLSRRLRFSSEPLEPSTGTRSTGVDPLQASTEGRRLVSLMTIPKVFF</sequence>
<gene>
    <name evidence="2" type="primary">BQ5605_C036g11472</name>
    <name evidence="2" type="ORF">BQ5605_C036G11472</name>
</gene>
<reference evidence="2 3" key="1">
    <citation type="submission" date="2016-11" db="EMBL/GenBank/DDBJ databases">
        <authorList>
            <person name="Jaros S."/>
            <person name="Januszkiewicz K."/>
            <person name="Wedrychowicz H."/>
        </authorList>
    </citation>
    <scope>NUCLEOTIDE SEQUENCE [LARGE SCALE GENOMIC DNA]</scope>
</reference>
<feature type="region of interest" description="Disordered" evidence="1">
    <location>
        <begin position="58"/>
        <end position="79"/>
    </location>
</feature>